<protein>
    <submittedName>
        <fullName evidence="1">BcSTC6, similar to sesquiterpene cyclase</fullName>
    </submittedName>
</protein>
<proteinExistence type="predicted"/>
<dbReference type="Pfam" id="PF19086">
    <property type="entry name" value="Terpene_syn_C_2"/>
    <property type="match status" value="1"/>
</dbReference>
<dbReference type="Gene3D" id="1.10.600.10">
    <property type="entry name" value="Farnesyl Diphosphate Synthase"/>
    <property type="match status" value="1"/>
</dbReference>
<accession>G2YJ78</accession>
<dbReference type="InterPro" id="IPR008949">
    <property type="entry name" value="Isoprenoid_synthase_dom_sf"/>
</dbReference>
<name>G2YJ78_BOTF4</name>
<dbReference type="HOGENOM" id="CLU_042677_1_0_1"/>
<dbReference type="EMBL" id="FQ790337">
    <property type="protein sequence ID" value="CCD51765.1"/>
    <property type="molecule type" value="Genomic_DNA"/>
</dbReference>
<dbReference type="AlphaFoldDB" id="G2YJ78"/>
<dbReference type="InParanoid" id="G2YJ78"/>
<sequence>MPGYRYKRSFRLFSRYPAALSVGATDVERALSAIAQQSSQPDSREKRRALIRHSNAHGDPFAICHCSVEIERLVLLPSIIEDVTEELDHAAACREHIALAEVLKIDVQPSDFTSKNLRQRELATSLRKAIDLDLEKAPKMIENLQHYLATFDNRDDDFDRMEEYMRYRVANCGYWQDIIFIRWGMGITLSQDDHESIRQYDFTMGNILGLTNDYFSWNVEKNQTTDRIRNAVRVLIKQHDISPDAAKSLLLGLIVEEESKSAELKKERLKRPISHGLSMYFEAIELYVGGSCFWHATAPRYRVFE</sequence>
<organism evidence="1 2">
    <name type="scientific">Botryotinia fuckeliana (strain T4)</name>
    <name type="common">Noble rot fungus</name>
    <name type="synonym">Botrytis cinerea</name>
    <dbReference type="NCBI Taxonomy" id="999810"/>
    <lineage>
        <taxon>Eukaryota</taxon>
        <taxon>Fungi</taxon>
        <taxon>Dikarya</taxon>
        <taxon>Ascomycota</taxon>
        <taxon>Pezizomycotina</taxon>
        <taxon>Leotiomycetes</taxon>
        <taxon>Helotiales</taxon>
        <taxon>Sclerotiniaceae</taxon>
        <taxon>Botrytis</taxon>
    </lineage>
</organism>
<evidence type="ECO:0000313" key="1">
    <source>
        <dbReference type="EMBL" id="CCD51765.1"/>
    </source>
</evidence>
<gene>
    <name evidence="1" type="ORF">BofuT4P10000109001</name>
</gene>
<dbReference type="STRING" id="999810.G2YJ78"/>
<reference evidence="2" key="1">
    <citation type="journal article" date="2011" name="PLoS Genet.">
        <title>Genomic analysis of the necrotrophic fungal pathogens Sclerotinia sclerotiorum and Botrytis cinerea.</title>
        <authorList>
            <person name="Amselem J."/>
            <person name="Cuomo C.A."/>
            <person name="van Kan J.A."/>
            <person name="Viaud M."/>
            <person name="Benito E.P."/>
            <person name="Couloux A."/>
            <person name="Coutinho P.M."/>
            <person name="de Vries R.P."/>
            <person name="Dyer P.S."/>
            <person name="Fillinger S."/>
            <person name="Fournier E."/>
            <person name="Gout L."/>
            <person name="Hahn M."/>
            <person name="Kohn L."/>
            <person name="Lapalu N."/>
            <person name="Plummer K.M."/>
            <person name="Pradier J.M."/>
            <person name="Quevillon E."/>
            <person name="Sharon A."/>
            <person name="Simon A."/>
            <person name="ten Have A."/>
            <person name="Tudzynski B."/>
            <person name="Tudzynski P."/>
            <person name="Wincker P."/>
            <person name="Andrew M."/>
            <person name="Anthouard V."/>
            <person name="Beever R.E."/>
            <person name="Beffa R."/>
            <person name="Benoit I."/>
            <person name="Bouzid O."/>
            <person name="Brault B."/>
            <person name="Chen Z."/>
            <person name="Choquer M."/>
            <person name="Collemare J."/>
            <person name="Cotton P."/>
            <person name="Danchin E.G."/>
            <person name="Da Silva C."/>
            <person name="Gautier A."/>
            <person name="Giraud C."/>
            <person name="Giraud T."/>
            <person name="Gonzalez C."/>
            <person name="Grossetete S."/>
            <person name="Guldener U."/>
            <person name="Henrissat B."/>
            <person name="Howlett B.J."/>
            <person name="Kodira C."/>
            <person name="Kretschmer M."/>
            <person name="Lappartient A."/>
            <person name="Leroch M."/>
            <person name="Levis C."/>
            <person name="Mauceli E."/>
            <person name="Neuveglise C."/>
            <person name="Oeser B."/>
            <person name="Pearson M."/>
            <person name="Poulain J."/>
            <person name="Poussereau N."/>
            <person name="Quesneville H."/>
            <person name="Rascle C."/>
            <person name="Schumacher J."/>
            <person name="Segurens B."/>
            <person name="Sexton A."/>
            <person name="Silva E."/>
            <person name="Sirven C."/>
            <person name="Soanes D.M."/>
            <person name="Talbot N.J."/>
            <person name="Templeton M."/>
            <person name="Yandava C."/>
            <person name="Yarden O."/>
            <person name="Zeng Q."/>
            <person name="Rollins J.A."/>
            <person name="Lebrun M.H."/>
            <person name="Dickman M."/>
        </authorList>
    </citation>
    <scope>NUCLEOTIDE SEQUENCE [LARGE SCALE GENOMIC DNA]</scope>
    <source>
        <strain evidence="2">T4</strain>
    </source>
</reference>
<dbReference type="Proteomes" id="UP000008177">
    <property type="component" value="Unplaced contigs"/>
</dbReference>
<dbReference type="SUPFAM" id="SSF48576">
    <property type="entry name" value="Terpenoid synthases"/>
    <property type="match status" value="1"/>
</dbReference>
<dbReference type="OrthoDB" id="626167at2759"/>
<evidence type="ECO:0000313" key="2">
    <source>
        <dbReference type="Proteomes" id="UP000008177"/>
    </source>
</evidence>